<gene>
    <name evidence="1" type="ORF">PAHAL_4G017100</name>
</gene>
<dbReference type="Proteomes" id="UP000243499">
    <property type="component" value="Chromosome 4"/>
</dbReference>
<sequence length="63" mass="6692">MACVIPPNGSLLSHSVTGVSQGNYGMASLVPVTIPSDENDRLSDSPPIIGVWRTCLPEITQRL</sequence>
<reference evidence="1" key="1">
    <citation type="submission" date="2018-04" db="EMBL/GenBank/DDBJ databases">
        <title>WGS assembly of Panicum hallii.</title>
        <authorList>
            <person name="Lovell J."/>
            <person name="Jenkins J."/>
            <person name="Lowry D."/>
            <person name="Mamidi S."/>
            <person name="Sreedasyam A."/>
            <person name="Weng X."/>
            <person name="Barry K."/>
            <person name="Bonette J."/>
            <person name="Campitelli B."/>
            <person name="Daum C."/>
            <person name="Gordon S."/>
            <person name="Gould B."/>
            <person name="Lipzen A."/>
            <person name="Macqueen A."/>
            <person name="Palacio-Mejia J."/>
            <person name="Plott C."/>
            <person name="Shakirov E."/>
            <person name="Shu S."/>
            <person name="Yoshinaga Y."/>
            <person name="Zane M."/>
            <person name="Rokhsar D."/>
            <person name="Grimwood J."/>
            <person name="Schmutz J."/>
            <person name="Juenger T."/>
        </authorList>
    </citation>
    <scope>NUCLEOTIDE SEQUENCE [LARGE SCALE GENOMIC DNA]</scope>
    <source>
        <strain evidence="1">FIL2</strain>
    </source>
</reference>
<dbReference type="AlphaFoldDB" id="A0A2S3HGF3"/>
<accession>A0A2S3HGF3</accession>
<protein>
    <submittedName>
        <fullName evidence="1">Uncharacterized protein</fullName>
    </submittedName>
</protein>
<organism evidence="1">
    <name type="scientific">Panicum hallii</name>
    <dbReference type="NCBI Taxonomy" id="206008"/>
    <lineage>
        <taxon>Eukaryota</taxon>
        <taxon>Viridiplantae</taxon>
        <taxon>Streptophyta</taxon>
        <taxon>Embryophyta</taxon>
        <taxon>Tracheophyta</taxon>
        <taxon>Spermatophyta</taxon>
        <taxon>Magnoliopsida</taxon>
        <taxon>Liliopsida</taxon>
        <taxon>Poales</taxon>
        <taxon>Poaceae</taxon>
        <taxon>PACMAD clade</taxon>
        <taxon>Panicoideae</taxon>
        <taxon>Panicodae</taxon>
        <taxon>Paniceae</taxon>
        <taxon>Panicinae</taxon>
        <taxon>Panicum</taxon>
        <taxon>Panicum sect. Panicum</taxon>
    </lineage>
</organism>
<dbReference type="Gramene" id="PAN22397">
    <property type="protein sequence ID" value="PAN22397"/>
    <property type="gene ID" value="PAHAL_4G017100"/>
</dbReference>
<proteinExistence type="predicted"/>
<evidence type="ECO:0000313" key="1">
    <source>
        <dbReference type="EMBL" id="PAN22397.1"/>
    </source>
</evidence>
<dbReference type="EMBL" id="CM008049">
    <property type="protein sequence ID" value="PAN22397.1"/>
    <property type="molecule type" value="Genomic_DNA"/>
</dbReference>
<name>A0A2S3HGF3_9POAL</name>